<dbReference type="EMBL" id="JAGYWB010000017">
    <property type="protein sequence ID" value="KAI0494399.1"/>
    <property type="molecule type" value="Genomic_DNA"/>
</dbReference>
<dbReference type="AlphaFoldDB" id="A0A8T3AE37"/>
<dbReference type="Proteomes" id="UP000829196">
    <property type="component" value="Unassembled WGS sequence"/>
</dbReference>
<gene>
    <name evidence="3" type="ORF">KFK09_024533</name>
</gene>
<comment type="caution">
    <text evidence="3">The sequence shown here is derived from an EMBL/GenBank/DDBJ whole genome shotgun (WGS) entry which is preliminary data.</text>
</comment>
<proteinExistence type="predicted"/>
<evidence type="ECO:0000256" key="1">
    <source>
        <dbReference type="SAM" id="MobiDB-lite"/>
    </source>
</evidence>
<keyword evidence="2" id="KW-1133">Transmembrane helix</keyword>
<evidence type="ECO:0000313" key="3">
    <source>
        <dbReference type="EMBL" id="KAI0494399.1"/>
    </source>
</evidence>
<keyword evidence="2" id="KW-0812">Transmembrane</keyword>
<keyword evidence="2" id="KW-0472">Membrane</keyword>
<feature type="region of interest" description="Disordered" evidence="1">
    <location>
        <begin position="124"/>
        <end position="147"/>
    </location>
</feature>
<name>A0A8T3AE37_DENNO</name>
<evidence type="ECO:0000313" key="4">
    <source>
        <dbReference type="Proteomes" id="UP000829196"/>
    </source>
</evidence>
<feature type="compositionally biased region" description="Polar residues" evidence="1">
    <location>
        <begin position="125"/>
        <end position="134"/>
    </location>
</feature>
<organism evidence="3 4">
    <name type="scientific">Dendrobium nobile</name>
    <name type="common">Orchid</name>
    <dbReference type="NCBI Taxonomy" id="94219"/>
    <lineage>
        <taxon>Eukaryota</taxon>
        <taxon>Viridiplantae</taxon>
        <taxon>Streptophyta</taxon>
        <taxon>Embryophyta</taxon>
        <taxon>Tracheophyta</taxon>
        <taxon>Spermatophyta</taxon>
        <taxon>Magnoliopsida</taxon>
        <taxon>Liliopsida</taxon>
        <taxon>Asparagales</taxon>
        <taxon>Orchidaceae</taxon>
        <taxon>Epidendroideae</taxon>
        <taxon>Malaxideae</taxon>
        <taxon>Dendrobiinae</taxon>
        <taxon>Dendrobium</taxon>
    </lineage>
</organism>
<reference evidence="3" key="1">
    <citation type="journal article" date="2022" name="Front. Genet.">
        <title>Chromosome-Scale Assembly of the Dendrobium nobile Genome Provides Insights Into the Molecular Mechanism of the Biosynthesis of the Medicinal Active Ingredient of Dendrobium.</title>
        <authorList>
            <person name="Xu Q."/>
            <person name="Niu S.-C."/>
            <person name="Li K.-L."/>
            <person name="Zheng P.-J."/>
            <person name="Zhang X.-J."/>
            <person name="Jia Y."/>
            <person name="Liu Y."/>
            <person name="Niu Y.-X."/>
            <person name="Yu L.-H."/>
            <person name="Chen D.-F."/>
            <person name="Zhang G.-Q."/>
        </authorList>
    </citation>
    <scope>NUCLEOTIDE SEQUENCE</scope>
    <source>
        <tissue evidence="3">Leaf</tissue>
    </source>
</reference>
<protein>
    <submittedName>
        <fullName evidence="3">Uncharacterized protein</fullName>
    </submittedName>
</protein>
<feature type="transmembrane region" description="Helical" evidence="2">
    <location>
        <begin position="20"/>
        <end position="42"/>
    </location>
</feature>
<accession>A0A8T3AE37</accession>
<sequence>MVAGDRLLGNAATGGRGRDLYIWFITCFFFMIILSGGIFFVLNNPAGYRRMALIAIPSIYWILTCLNRTVMPYYKPPPTATVAAPANSQVYSPVGERRVRFSATTVIGRKKKRGEEDKLRVLLPTNLSSTTTRPPNVAGLTPSHRLS</sequence>
<evidence type="ECO:0000256" key="2">
    <source>
        <dbReference type="SAM" id="Phobius"/>
    </source>
</evidence>
<keyword evidence="4" id="KW-1185">Reference proteome</keyword>